<feature type="chain" id="PRO_5037910088" description="Alginate export domain-containing protein" evidence="1">
    <location>
        <begin position="22"/>
        <end position="406"/>
    </location>
</feature>
<evidence type="ECO:0008006" key="4">
    <source>
        <dbReference type="Google" id="ProtNLM"/>
    </source>
</evidence>
<feature type="signal peptide" evidence="1">
    <location>
        <begin position="1"/>
        <end position="21"/>
    </location>
</feature>
<dbReference type="Proteomes" id="UP000696931">
    <property type="component" value="Unassembled WGS sequence"/>
</dbReference>
<gene>
    <name evidence="2" type="ORF">HZA61_15540</name>
</gene>
<evidence type="ECO:0000313" key="3">
    <source>
        <dbReference type="Proteomes" id="UP000696931"/>
    </source>
</evidence>
<accession>A0A933SEZ4</accession>
<organism evidence="2 3">
    <name type="scientific">Eiseniibacteriota bacterium</name>
    <dbReference type="NCBI Taxonomy" id="2212470"/>
    <lineage>
        <taxon>Bacteria</taxon>
        <taxon>Candidatus Eiseniibacteriota</taxon>
    </lineage>
</organism>
<comment type="caution">
    <text evidence="2">The sequence shown here is derived from an EMBL/GenBank/DDBJ whole genome shotgun (WGS) entry which is preliminary data.</text>
</comment>
<reference evidence="2" key="1">
    <citation type="submission" date="2020-07" db="EMBL/GenBank/DDBJ databases">
        <title>Huge and variable diversity of episymbiotic CPR bacteria and DPANN archaea in groundwater ecosystems.</title>
        <authorList>
            <person name="He C.Y."/>
            <person name="Keren R."/>
            <person name="Whittaker M."/>
            <person name="Farag I.F."/>
            <person name="Doudna J."/>
            <person name="Cate J.H.D."/>
            <person name="Banfield J.F."/>
        </authorList>
    </citation>
    <scope>NUCLEOTIDE SEQUENCE</scope>
    <source>
        <strain evidence="2">NC_groundwater_1813_Pr3_B-0.1um_71_17</strain>
    </source>
</reference>
<dbReference type="EMBL" id="JACRIW010000112">
    <property type="protein sequence ID" value="MBI5170902.1"/>
    <property type="molecule type" value="Genomic_DNA"/>
</dbReference>
<name>A0A933SEZ4_UNCEI</name>
<sequence length="406" mass="43709">MRKGTRVLAAAALALMVPVLAAASTARMSGLNVPGDYVKGDYTGMFTYMSEVNSVGNLAYVEAGSVARGLTDHAVGAVLPGLFDGKYGVWSFHLRQTHPALGQSANFGLINTGHDSADPNYAGEAFDIIWGHKMGNGNLALRLNRSFESYDDGTEVQEGDGNTGRNILGFGGGYGWDMNANTQVELGALYQQRSFDDGGTGALTDDGGTAMLLAARAFRKASGNLTVIPAVKYWSIDQSTTNGTTSTTAKYSGWQAGAAGNWSVGSDDLLVFGANFAQNKGDFGDGNEDTQTFMPNVFMALETHLNPWLSFRAGAQNAMFYSYSEKYTGGEDKWKEHYFTFNLGTTVKMGNLVFDATLDPAFLQNPFAQLMGGDNAFYYNSYYNKGRVDGFTNGFVFPTVSATYTW</sequence>
<keyword evidence="1" id="KW-0732">Signal</keyword>
<dbReference type="SUPFAM" id="SSF56935">
    <property type="entry name" value="Porins"/>
    <property type="match status" value="1"/>
</dbReference>
<dbReference type="AlphaFoldDB" id="A0A933SEZ4"/>
<proteinExistence type="predicted"/>
<protein>
    <recommendedName>
        <fullName evidence="4">Alginate export domain-containing protein</fullName>
    </recommendedName>
</protein>
<evidence type="ECO:0000256" key="1">
    <source>
        <dbReference type="SAM" id="SignalP"/>
    </source>
</evidence>
<evidence type="ECO:0000313" key="2">
    <source>
        <dbReference type="EMBL" id="MBI5170902.1"/>
    </source>
</evidence>